<dbReference type="InterPro" id="IPR001548">
    <property type="entry name" value="Peptidase_M2"/>
</dbReference>
<feature type="disulfide bond" evidence="6">
    <location>
        <begin position="71"/>
        <end position="79"/>
    </location>
</feature>
<dbReference type="Proteomes" id="UP000708208">
    <property type="component" value="Unassembled WGS sequence"/>
</dbReference>
<dbReference type="Pfam" id="PF01401">
    <property type="entry name" value="Peptidase_M2"/>
    <property type="match status" value="1"/>
</dbReference>
<protein>
    <submittedName>
        <fullName evidence="7">Uncharacterized protein</fullName>
    </submittedName>
</protein>
<dbReference type="OrthoDB" id="10029630at2759"/>
<feature type="non-terminal residue" evidence="7">
    <location>
        <position position="1"/>
    </location>
</feature>
<evidence type="ECO:0000256" key="3">
    <source>
        <dbReference type="ARBA" id="ARBA00023157"/>
    </source>
</evidence>
<evidence type="ECO:0000313" key="7">
    <source>
        <dbReference type="EMBL" id="CAG7817929.1"/>
    </source>
</evidence>
<comment type="similarity">
    <text evidence="1 6">Belongs to the peptidase M2 family.</text>
</comment>
<dbReference type="GO" id="GO:0008237">
    <property type="term" value="F:metallopeptidase activity"/>
    <property type="evidence" value="ECO:0007669"/>
    <property type="project" value="InterPro"/>
</dbReference>
<evidence type="ECO:0000313" key="8">
    <source>
        <dbReference type="Proteomes" id="UP000708208"/>
    </source>
</evidence>
<keyword evidence="4 5" id="KW-0325">Glycoprotein</keyword>
<dbReference type="PROSITE" id="PS52011">
    <property type="entry name" value="PEPTIDASE_M2"/>
    <property type="match status" value="1"/>
</dbReference>
<proteinExistence type="inferred from homology"/>
<keyword evidence="3 6" id="KW-1015">Disulfide bond</keyword>
<evidence type="ECO:0000256" key="6">
    <source>
        <dbReference type="PROSITE-ProRule" id="PRU01355"/>
    </source>
</evidence>
<evidence type="ECO:0000256" key="4">
    <source>
        <dbReference type="ARBA" id="ARBA00023180"/>
    </source>
</evidence>
<organism evidence="7 8">
    <name type="scientific">Allacma fusca</name>
    <dbReference type="NCBI Taxonomy" id="39272"/>
    <lineage>
        <taxon>Eukaryota</taxon>
        <taxon>Metazoa</taxon>
        <taxon>Ecdysozoa</taxon>
        <taxon>Arthropoda</taxon>
        <taxon>Hexapoda</taxon>
        <taxon>Collembola</taxon>
        <taxon>Symphypleona</taxon>
        <taxon>Sminthuridae</taxon>
        <taxon>Allacma</taxon>
    </lineage>
</organism>
<dbReference type="GO" id="GO:0006508">
    <property type="term" value="P:proteolysis"/>
    <property type="evidence" value="ECO:0007669"/>
    <property type="project" value="InterPro"/>
</dbReference>
<sequence>TEASVAFSKFWKEMWGKLSQFNWTGFHDPSVRRQFHLLSVMGISILPEVQLRKYQTAKQALVSTYSTAKVCDWKNKTKCNLSLEPVLPNQRRHDTSLSAIISFFFYIK</sequence>
<name>A0A8J2KS28_9HEXA</name>
<dbReference type="GO" id="GO:0005886">
    <property type="term" value="C:plasma membrane"/>
    <property type="evidence" value="ECO:0007669"/>
    <property type="project" value="TreeGrafter"/>
</dbReference>
<accession>A0A8J2KS28</accession>
<dbReference type="PANTHER" id="PTHR10514">
    <property type="entry name" value="ANGIOTENSIN-CONVERTING ENZYME"/>
    <property type="match status" value="1"/>
</dbReference>
<keyword evidence="2" id="KW-0732">Signal</keyword>
<gene>
    <name evidence="7" type="ORF">AFUS01_LOCUS28466</name>
</gene>
<dbReference type="GO" id="GO:0008241">
    <property type="term" value="F:peptidyl-dipeptidase activity"/>
    <property type="evidence" value="ECO:0007669"/>
    <property type="project" value="InterPro"/>
</dbReference>
<feature type="glycosylation site" description="N-linked (GlcNAc...) asparagine" evidence="5">
    <location>
        <position position="75"/>
    </location>
</feature>
<dbReference type="PANTHER" id="PTHR10514:SF27">
    <property type="entry name" value="ANGIOTENSIN-CONVERTING ENZYME"/>
    <property type="match status" value="1"/>
</dbReference>
<keyword evidence="8" id="KW-1185">Reference proteome</keyword>
<evidence type="ECO:0000256" key="5">
    <source>
        <dbReference type="PIRSR" id="PIRSR601548-5"/>
    </source>
</evidence>
<evidence type="ECO:0000256" key="1">
    <source>
        <dbReference type="ARBA" id="ARBA00008139"/>
    </source>
</evidence>
<dbReference type="AlphaFoldDB" id="A0A8J2KS28"/>
<dbReference type="EMBL" id="CAJVCH010407361">
    <property type="protein sequence ID" value="CAG7817929.1"/>
    <property type="molecule type" value="Genomic_DNA"/>
</dbReference>
<comment type="caution">
    <text evidence="6">Lacks conserved residue(s) required for the propagation of feature annotation.</text>
</comment>
<reference evidence="7" key="1">
    <citation type="submission" date="2021-06" db="EMBL/GenBank/DDBJ databases">
        <authorList>
            <person name="Hodson N. C."/>
            <person name="Mongue J. A."/>
            <person name="Jaron S. K."/>
        </authorList>
    </citation>
    <scope>NUCLEOTIDE SEQUENCE</scope>
</reference>
<comment type="caution">
    <text evidence="7">The sequence shown here is derived from an EMBL/GenBank/DDBJ whole genome shotgun (WGS) entry which is preliminary data.</text>
</comment>
<evidence type="ECO:0000256" key="2">
    <source>
        <dbReference type="ARBA" id="ARBA00022729"/>
    </source>
</evidence>